<dbReference type="GO" id="GO:0008168">
    <property type="term" value="F:methyltransferase activity"/>
    <property type="evidence" value="ECO:0007669"/>
    <property type="project" value="UniProtKB-KW"/>
</dbReference>
<protein>
    <submittedName>
        <fullName evidence="3">Probable methyltransferase PMT3</fullName>
    </submittedName>
</protein>
<name>A0A699JJP8_TANCI</name>
<keyword evidence="1 3" id="KW-0489">Methyltransferase</keyword>
<dbReference type="Pfam" id="PF03141">
    <property type="entry name" value="Methyltransf_29"/>
    <property type="match status" value="1"/>
</dbReference>
<accession>A0A699JJP8</accession>
<keyword evidence="3" id="KW-0808">Transferase</keyword>
<proteinExistence type="predicted"/>
<comment type="caution">
    <text evidence="3">The sequence shown here is derived from an EMBL/GenBank/DDBJ whole genome shotgun (WGS) entry which is preliminary data.</text>
</comment>
<evidence type="ECO:0000313" key="3">
    <source>
        <dbReference type="EMBL" id="GFA42186.1"/>
    </source>
</evidence>
<reference evidence="3" key="1">
    <citation type="journal article" date="2019" name="Sci. Rep.">
        <title>Draft genome of Tanacetum cinerariifolium, the natural source of mosquito coil.</title>
        <authorList>
            <person name="Yamashiro T."/>
            <person name="Shiraishi A."/>
            <person name="Satake H."/>
            <person name="Nakayama K."/>
        </authorList>
    </citation>
    <scope>NUCLEOTIDE SEQUENCE</scope>
</reference>
<dbReference type="EMBL" id="BKCJ010421149">
    <property type="protein sequence ID" value="GFA42186.1"/>
    <property type="molecule type" value="Genomic_DNA"/>
</dbReference>
<dbReference type="InterPro" id="IPR004159">
    <property type="entry name" value="Put_SAM_MeTrfase"/>
</dbReference>
<sequence>MTPIIPKQEFIIDFHEVCDDRYSELIPCLDKNLIYQMKLKLDLSLMEHYERHCSLPESHFNSFIPPTIGYKVGRACNGEGPAWAPLFNNYMHTTSKLQDWDKEAARIFLTFSF</sequence>
<evidence type="ECO:0000256" key="1">
    <source>
        <dbReference type="ARBA" id="ARBA00022603"/>
    </source>
</evidence>
<gene>
    <name evidence="3" type="ORF">Tci_614158</name>
</gene>
<dbReference type="AlphaFoldDB" id="A0A699JJP8"/>
<keyword evidence="2" id="KW-0325">Glycoprotein</keyword>
<organism evidence="3">
    <name type="scientific">Tanacetum cinerariifolium</name>
    <name type="common">Dalmatian daisy</name>
    <name type="synonym">Chrysanthemum cinerariifolium</name>
    <dbReference type="NCBI Taxonomy" id="118510"/>
    <lineage>
        <taxon>Eukaryota</taxon>
        <taxon>Viridiplantae</taxon>
        <taxon>Streptophyta</taxon>
        <taxon>Embryophyta</taxon>
        <taxon>Tracheophyta</taxon>
        <taxon>Spermatophyta</taxon>
        <taxon>Magnoliopsida</taxon>
        <taxon>eudicotyledons</taxon>
        <taxon>Gunneridae</taxon>
        <taxon>Pentapetalae</taxon>
        <taxon>asterids</taxon>
        <taxon>campanulids</taxon>
        <taxon>Asterales</taxon>
        <taxon>Asteraceae</taxon>
        <taxon>Asteroideae</taxon>
        <taxon>Anthemideae</taxon>
        <taxon>Anthemidinae</taxon>
        <taxon>Tanacetum</taxon>
    </lineage>
</organism>
<evidence type="ECO:0000256" key="2">
    <source>
        <dbReference type="ARBA" id="ARBA00023180"/>
    </source>
</evidence>
<dbReference type="GO" id="GO:0032259">
    <property type="term" value="P:methylation"/>
    <property type="evidence" value="ECO:0007669"/>
    <property type="project" value="UniProtKB-KW"/>
</dbReference>